<dbReference type="PROSITE" id="PS50082">
    <property type="entry name" value="WD_REPEATS_2"/>
    <property type="match status" value="1"/>
</dbReference>
<feature type="compositionally biased region" description="Acidic residues" evidence="5">
    <location>
        <begin position="564"/>
        <end position="583"/>
    </location>
</feature>
<dbReference type="InterPro" id="IPR015943">
    <property type="entry name" value="WD40/YVTN_repeat-like_dom_sf"/>
</dbReference>
<reference evidence="6" key="1">
    <citation type="journal article" date="2021" name="Open Biol.">
        <title>Shared evolutionary footprints suggest mitochondrial oxidative damage underlies multiple complex I losses in fungi.</title>
        <authorList>
            <person name="Schikora-Tamarit M.A."/>
            <person name="Marcet-Houben M."/>
            <person name="Nosek J."/>
            <person name="Gabaldon T."/>
        </authorList>
    </citation>
    <scope>NUCLEOTIDE SEQUENCE</scope>
    <source>
        <strain evidence="6">CBS2887</strain>
    </source>
</reference>
<dbReference type="PROSITE" id="PS00678">
    <property type="entry name" value="WD_REPEATS_1"/>
    <property type="match status" value="1"/>
</dbReference>
<reference evidence="6" key="2">
    <citation type="submission" date="2021-01" db="EMBL/GenBank/DDBJ databases">
        <authorList>
            <person name="Schikora-Tamarit M.A."/>
        </authorList>
    </citation>
    <scope>NUCLEOTIDE SEQUENCE</scope>
    <source>
        <strain evidence="6">CBS2887</strain>
    </source>
</reference>
<organism evidence="6 7">
    <name type="scientific">Wickerhamomyces pijperi</name>
    <name type="common">Yeast</name>
    <name type="synonym">Pichia pijperi</name>
    <dbReference type="NCBI Taxonomy" id="599730"/>
    <lineage>
        <taxon>Eukaryota</taxon>
        <taxon>Fungi</taxon>
        <taxon>Dikarya</taxon>
        <taxon>Ascomycota</taxon>
        <taxon>Saccharomycotina</taxon>
        <taxon>Saccharomycetes</taxon>
        <taxon>Phaffomycetales</taxon>
        <taxon>Wickerhamomycetaceae</taxon>
        <taxon>Wickerhamomyces</taxon>
    </lineage>
</organism>
<dbReference type="Pfam" id="PF00400">
    <property type="entry name" value="WD40"/>
    <property type="match status" value="2"/>
</dbReference>
<dbReference type="PANTHER" id="PTHR14091:SF0">
    <property type="entry name" value="PERIODIC TRYPTOPHAN PROTEIN 1 HOMOLOG"/>
    <property type="match status" value="1"/>
</dbReference>
<evidence type="ECO:0000256" key="5">
    <source>
        <dbReference type="SAM" id="MobiDB-lite"/>
    </source>
</evidence>
<keyword evidence="7" id="KW-1185">Reference proteome</keyword>
<evidence type="ECO:0000256" key="2">
    <source>
        <dbReference type="ARBA" id="ARBA00022574"/>
    </source>
</evidence>
<name>A0A9P8TKI6_WICPI</name>
<dbReference type="SMART" id="SM00320">
    <property type="entry name" value="WD40"/>
    <property type="match status" value="5"/>
</dbReference>
<evidence type="ECO:0000313" key="6">
    <source>
        <dbReference type="EMBL" id="KAH3682085.1"/>
    </source>
</evidence>
<dbReference type="GO" id="GO:0006364">
    <property type="term" value="P:rRNA processing"/>
    <property type="evidence" value="ECO:0007669"/>
    <property type="project" value="InterPro"/>
</dbReference>
<comment type="caution">
    <text evidence="6">The sequence shown here is derived from an EMBL/GenBank/DDBJ whole genome shotgun (WGS) entry which is preliminary data.</text>
</comment>
<dbReference type="AlphaFoldDB" id="A0A9P8TKI6"/>
<evidence type="ECO:0000256" key="4">
    <source>
        <dbReference type="PROSITE-ProRule" id="PRU00221"/>
    </source>
</evidence>
<dbReference type="Gene3D" id="2.130.10.10">
    <property type="entry name" value="YVTN repeat-like/Quinoprotein amine dehydrogenase"/>
    <property type="match status" value="1"/>
</dbReference>
<feature type="region of interest" description="Disordered" evidence="5">
    <location>
        <begin position="273"/>
        <end position="294"/>
    </location>
</feature>
<evidence type="ECO:0000256" key="1">
    <source>
        <dbReference type="ARBA" id="ARBA00022553"/>
    </source>
</evidence>
<feature type="repeat" description="WD" evidence="4">
    <location>
        <begin position="294"/>
        <end position="336"/>
    </location>
</feature>
<protein>
    <recommendedName>
        <fullName evidence="8">Periodic tryptophan protein 1</fullName>
    </recommendedName>
</protein>
<dbReference type="OrthoDB" id="270624at2759"/>
<dbReference type="InterPro" id="IPR019775">
    <property type="entry name" value="WD40_repeat_CS"/>
</dbReference>
<feature type="region of interest" description="Disordered" evidence="5">
    <location>
        <begin position="555"/>
        <end position="583"/>
    </location>
</feature>
<evidence type="ECO:0000256" key="3">
    <source>
        <dbReference type="ARBA" id="ARBA00022737"/>
    </source>
</evidence>
<keyword evidence="2 4" id="KW-0853">WD repeat</keyword>
<dbReference type="InterPro" id="IPR001680">
    <property type="entry name" value="WD40_rpt"/>
</dbReference>
<feature type="compositionally biased region" description="Basic residues" evidence="5">
    <location>
        <begin position="276"/>
        <end position="286"/>
    </location>
</feature>
<dbReference type="EMBL" id="JAEUBG010003954">
    <property type="protein sequence ID" value="KAH3682085.1"/>
    <property type="molecule type" value="Genomic_DNA"/>
</dbReference>
<evidence type="ECO:0008006" key="8">
    <source>
        <dbReference type="Google" id="ProtNLM"/>
    </source>
</evidence>
<dbReference type="PROSITE" id="PS50294">
    <property type="entry name" value="WD_REPEATS_REGION"/>
    <property type="match status" value="1"/>
</dbReference>
<feature type="region of interest" description="Disordered" evidence="5">
    <location>
        <begin position="42"/>
        <end position="80"/>
    </location>
</feature>
<keyword evidence="3" id="KW-0677">Repeat</keyword>
<sequence>MLSATTWVPRGFSAEFPEKYELNDEEMERINKLAQLEINDAQEEIAAIEDQLPAASEDSDNEESESSNKPLASQFEIDDDLKEYDLEHYDDDEDLPTVSGERIAMFPGLSNELNAEYHEGDAEEGKDPYISLPTEEDQLQDKADFQIYPTDNLILAARTEDDISYLDVYVYDDGAGAPEGSQEEEEDKLDQDVAKGLVRDKSLYIHHDLMLPAFPLCVEWVNYAPGGDNESNNNNNMGNFVAVGTFDPQIEIWNLDVVDKAFPDVILGEPTSQTKLTKKKSKKSKGKNQQQHITTHHTDAVLSLAHNRSHRNILASTSADHTVKLWDLNTATAVRSFESIHQGKNVSSSQWHTSDASVLLTGGYDSTIAVSDVRISELDQLSRRYKLNYSQDIESVQWISETSFIAGTDQGNVYCYDVRNEAKPLWTLQAHDAGISSLQINNHMPELLITSAMGEKVVKLWKLPTSENQGPSMVLSRDFGVGNVLTTSFAPDVEVSGNIVIGGVNKGLKLFDVFSNRAVRASFKDELRGLKTKARAEAKEFGRASRLARKYEGEYKESVLEAESGSDGEGDEDDDDEDDEDME</sequence>
<dbReference type="InterPro" id="IPR044285">
    <property type="entry name" value="PWP1"/>
</dbReference>
<accession>A0A9P8TKI6</accession>
<dbReference type="Proteomes" id="UP000774326">
    <property type="component" value="Unassembled WGS sequence"/>
</dbReference>
<dbReference type="PANTHER" id="PTHR14091">
    <property type="entry name" value="PERIODIC TRYPTOPHAN PROTEIN 1"/>
    <property type="match status" value="1"/>
</dbReference>
<dbReference type="GO" id="GO:0005634">
    <property type="term" value="C:nucleus"/>
    <property type="evidence" value="ECO:0007669"/>
    <property type="project" value="TreeGrafter"/>
</dbReference>
<dbReference type="InterPro" id="IPR036322">
    <property type="entry name" value="WD40_repeat_dom_sf"/>
</dbReference>
<dbReference type="SUPFAM" id="SSF50978">
    <property type="entry name" value="WD40 repeat-like"/>
    <property type="match status" value="1"/>
</dbReference>
<evidence type="ECO:0000313" key="7">
    <source>
        <dbReference type="Proteomes" id="UP000774326"/>
    </source>
</evidence>
<keyword evidence="1" id="KW-0597">Phosphoprotein</keyword>
<gene>
    <name evidence="6" type="ORF">WICPIJ_006954</name>
</gene>
<proteinExistence type="predicted"/>